<feature type="compositionally biased region" description="Polar residues" evidence="2">
    <location>
        <begin position="464"/>
        <end position="474"/>
    </location>
</feature>
<feature type="compositionally biased region" description="Basic and acidic residues" evidence="2">
    <location>
        <begin position="302"/>
        <end position="317"/>
    </location>
</feature>
<dbReference type="GO" id="GO:0008270">
    <property type="term" value="F:zinc ion binding"/>
    <property type="evidence" value="ECO:0007669"/>
    <property type="project" value="UniProtKB-KW"/>
</dbReference>
<evidence type="ECO:0000256" key="2">
    <source>
        <dbReference type="SAM" id="MobiDB-lite"/>
    </source>
</evidence>
<dbReference type="Proteomes" id="UP001154282">
    <property type="component" value="Unassembled WGS sequence"/>
</dbReference>
<feature type="compositionally biased region" description="Basic and acidic residues" evidence="2">
    <location>
        <begin position="350"/>
        <end position="360"/>
    </location>
</feature>
<gene>
    <name evidence="4" type="ORF">LITE_LOCUS45685</name>
</gene>
<dbReference type="PANTHER" id="PTHR31286">
    <property type="entry name" value="GLYCINE-RICH CELL WALL STRUCTURAL PROTEIN 1.8-LIKE"/>
    <property type="match status" value="1"/>
</dbReference>
<feature type="compositionally biased region" description="Polar residues" evidence="2">
    <location>
        <begin position="417"/>
        <end position="426"/>
    </location>
</feature>
<accession>A0AAV0R309</accession>
<evidence type="ECO:0000313" key="5">
    <source>
        <dbReference type="Proteomes" id="UP001154282"/>
    </source>
</evidence>
<evidence type="ECO:0000259" key="3">
    <source>
        <dbReference type="PROSITE" id="PS50158"/>
    </source>
</evidence>
<dbReference type="PANTHER" id="PTHR31286:SF99">
    <property type="entry name" value="DUF4283 DOMAIN-CONTAINING PROTEIN"/>
    <property type="match status" value="1"/>
</dbReference>
<sequence length="487" mass="54299">MEDVETTTEKTQKESVWGEGSSRLFTNLHQADEWYVADSDSEDIAAAMREDDLDDEIPEDDDPLCPTIAFTALEKQRWRREWRSALIIKVLGRTFPFPAIARRLEVLWAKCGTIQVSSLSFGFYVVRFTSQIDYELAMGGGPWMMGDFYITVRPWRGNFDPRTAEVASTMVWARFLGLPREFINKEAVERIAERIGRPIRVDRATQSGDRGKYARVSIEVDLTKPLLPKFKIEGITYYVEYEGLHRICSDCGKYGHMKAACPSLQKSNVPPPVVVQEERDTSPSSTYGEWMIAPVRGRGNRNRKEGPDKVDEKKQEPSNEATLSPSSGSCFAVLTEEEDGTMKEAASLHQVEEQRDKEQAEVIEMEAVTKDSAELGEKVDTQKRAPKLSGTPASQPKNVDQGTLEGIEGVNPKDSVRNMQFSTKNGHSVGHPRSNTLEPRVNGEKNKKLTPAKKIPATVDKVNQAGSAQPNNASKDGAGSRSPSVNR</sequence>
<dbReference type="Pfam" id="PF14111">
    <property type="entry name" value="DUF4283"/>
    <property type="match status" value="1"/>
</dbReference>
<dbReference type="AlphaFoldDB" id="A0AAV0R309"/>
<dbReference type="InterPro" id="IPR040256">
    <property type="entry name" value="At4g02000-like"/>
</dbReference>
<dbReference type="EMBL" id="CAMGYJ010000010">
    <property type="protein sequence ID" value="CAI0550813.1"/>
    <property type="molecule type" value="Genomic_DNA"/>
</dbReference>
<name>A0AAV0R309_9ROSI</name>
<keyword evidence="5" id="KW-1185">Reference proteome</keyword>
<dbReference type="InterPro" id="IPR025558">
    <property type="entry name" value="DUF4283"/>
</dbReference>
<feature type="region of interest" description="Disordered" evidence="2">
    <location>
        <begin position="265"/>
        <end position="487"/>
    </location>
</feature>
<dbReference type="InterPro" id="IPR001878">
    <property type="entry name" value="Znf_CCHC"/>
</dbReference>
<evidence type="ECO:0000256" key="1">
    <source>
        <dbReference type="PROSITE-ProRule" id="PRU00047"/>
    </source>
</evidence>
<protein>
    <recommendedName>
        <fullName evidence="3">CCHC-type domain-containing protein</fullName>
    </recommendedName>
</protein>
<feature type="compositionally biased region" description="Polar residues" evidence="2">
    <location>
        <begin position="391"/>
        <end position="401"/>
    </location>
</feature>
<reference evidence="4" key="1">
    <citation type="submission" date="2022-08" db="EMBL/GenBank/DDBJ databases">
        <authorList>
            <person name="Gutierrez-Valencia J."/>
        </authorList>
    </citation>
    <scope>NUCLEOTIDE SEQUENCE</scope>
</reference>
<feature type="domain" description="CCHC-type" evidence="3">
    <location>
        <begin position="248"/>
        <end position="263"/>
    </location>
</feature>
<feature type="compositionally biased region" description="Polar residues" evidence="2">
    <location>
        <begin position="318"/>
        <end position="329"/>
    </location>
</feature>
<keyword evidence="1" id="KW-0862">Zinc</keyword>
<feature type="compositionally biased region" description="Basic and acidic residues" evidence="2">
    <location>
        <begin position="367"/>
        <end position="383"/>
    </location>
</feature>
<dbReference type="GO" id="GO:0003676">
    <property type="term" value="F:nucleic acid binding"/>
    <property type="evidence" value="ECO:0007669"/>
    <property type="project" value="InterPro"/>
</dbReference>
<comment type="caution">
    <text evidence="4">The sequence shown here is derived from an EMBL/GenBank/DDBJ whole genome shotgun (WGS) entry which is preliminary data.</text>
</comment>
<organism evidence="4 5">
    <name type="scientific">Linum tenue</name>
    <dbReference type="NCBI Taxonomy" id="586396"/>
    <lineage>
        <taxon>Eukaryota</taxon>
        <taxon>Viridiplantae</taxon>
        <taxon>Streptophyta</taxon>
        <taxon>Embryophyta</taxon>
        <taxon>Tracheophyta</taxon>
        <taxon>Spermatophyta</taxon>
        <taxon>Magnoliopsida</taxon>
        <taxon>eudicotyledons</taxon>
        <taxon>Gunneridae</taxon>
        <taxon>Pentapetalae</taxon>
        <taxon>rosids</taxon>
        <taxon>fabids</taxon>
        <taxon>Malpighiales</taxon>
        <taxon>Linaceae</taxon>
        <taxon>Linum</taxon>
    </lineage>
</organism>
<keyword evidence="1" id="KW-0863">Zinc-finger</keyword>
<keyword evidence="1" id="KW-0479">Metal-binding</keyword>
<dbReference type="PROSITE" id="PS50158">
    <property type="entry name" value="ZF_CCHC"/>
    <property type="match status" value="1"/>
</dbReference>
<evidence type="ECO:0000313" key="4">
    <source>
        <dbReference type="EMBL" id="CAI0550813.1"/>
    </source>
</evidence>
<proteinExistence type="predicted"/>